<dbReference type="OrthoDB" id="5591338at2759"/>
<feature type="region of interest" description="Disordered" evidence="2">
    <location>
        <begin position="700"/>
        <end position="719"/>
    </location>
</feature>
<evidence type="ECO:0000313" key="4">
    <source>
        <dbReference type="Proteomes" id="UP001140094"/>
    </source>
</evidence>
<dbReference type="SUPFAM" id="SSF48371">
    <property type="entry name" value="ARM repeat"/>
    <property type="match status" value="1"/>
</dbReference>
<evidence type="ECO:0000256" key="2">
    <source>
        <dbReference type="SAM" id="MobiDB-lite"/>
    </source>
</evidence>
<dbReference type="AlphaFoldDB" id="A0A9W8HY13"/>
<evidence type="ECO:0000313" key="3">
    <source>
        <dbReference type="EMBL" id="KAJ2805136.1"/>
    </source>
</evidence>
<feature type="compositionally biased region" description="Low complexity" evidence="2">
    <location>
        <begin position="704"/>
        <end position="718"/>
    </location>
</feature>
<accession>A0A9W8HY13</accession>
<organism evidence="3 4">
    <name type="scientific">Coemansia guatemalensis</name>
    <dbReference type="NCBI Taxonomy" id="2761395"/>
    <lineage>
        <taxon>Eukaryota</taxon>
        <taxon>Fungi</taxon>
        <taxon>Fungi incertae sedis</taxon>
        <taxon>Zoopagomycota</taxon>
        <taxon>Kickxellomycotina</taxon>
        <taxon>Kickxellomycetes</taxon>
        <taxon>Kickxellales</taxon>
        <taxon>Kickxellaceae</taxon>
        <taxon>Coemansia</taxon>
    </lineage>
</organism>
<feature type="coiled-coil region" evidence="1">
    <location>
        <begin position="984"/>
        <end position="1018"/>
    </location>
</feature>
<dbReference type="InterPro" id="IPR016024">
    <property type="entry name" value="ARM-type_fold"/>
</dbReference>
<dbReference type="PANTHER" id="PTHR45615:SF66">
    <property type="entry name" value="CARD DOMAIN-CONTAINING PROTEIN"/>
    <property type="match status" value="1"/>
</dbReference>
<evidence type="ECO:0000256" key="1">
    <source>
        <dbReference type="SAM" id="Coils"/>
    </source>
</evidence>
<proteinExistence type="predicted"/>
<gene>
    <name evidence="3" type="ORF">H4R20_002214</name>
</gene>
<feature type="region of interest" description="Disordered" evidence="2">
    <location>
        <begin position="927"/>
        <end position="946"/>
    </location>
</feature>
<keyword evidence="4" id="KW-1185">Reference proteome</keyword>
<keyword evidence="1" id="KW-0175">Coiled coil</keyword>
<sequence>MHASSPQLATPVTPVSVQDPLLAILSAVNRHQSEKEAIEQLHVDYTASPDIRASLRLVPLGYMDALSVACEAATVVVSASPKQTEHATSGQTLASGSQLLQLLQNHALEGQNYAAAMLADILDNGDAAGSIPLQKIPALCEAVASILLSRVSDKQAELDAFAGLLRATDRQLANAQGSKISSSNWVEGLLLALVDAVTDIPVSTADVKHNGAQVLCLMAQLLTQRREEATEIMAKLKSLRKLARHLIKLLSQPSPLLAAPALHVLTRILLHPQHTKTLRTGQKTALTALAETLGGKLFDENHIDRTLVLIADMCLNCHAADALTDNPTLVVSDSMITDDLRVLDAVAGVIRAIASAQAPDVSARFFQSTAITPAIDHMVSMAKLDRRYLGPLLHMVNPILLYSNGDTTLPLIESLLADRPNSHISAADESIVDMPSLIDEIFDAVLLGIEDAIDTVPRFTPPADYHTTASELFRAARPGSRPSSARNPSWPRVSCEERDCGWFVNCTQYHRQYVHDFLRLLLPIQPAMKTNRLAGWINELLDTVAQVLRTFLLPASSTSKEANVDDPFGTSVHFLLDADVIKTGAASAQVKHLQSQQQNGAEHLVSALGTYYWVVRPVMLMVTDLVATSKHIATCWHRCMGERDLFCIDRWAQMLFQKTFDSPESLLGRGLYTEMGQILALSDDPAATDYSEVLLPQKAQRTVTTPSDSALSSSTASPRQDHEVIAIDDLRAANNKSSIDVLSDSSTVLPTGKNKHGALVQIAVLRHWARTCEMELASLLIFCRAVAVNDQDRIDQVKYMQTLTQRSRSLIAPPPFLEHAAAPHFLDSLSLGAAVRSQNMKQRQSHQTLLTRRLHEQRSTLASMEDENTRLQNALHQAEEDSSRLYLLCNQHQEEIQQLKRQKEELAAIITENQNSKHRLEADANKWKEEHSRAQSALEQSEAMGREGRQQLLKLTENQQALQESFSAKQESWEQKQISLTENIRKLEIALSEAVARLRELESQNSTERNTVNQLRNQVSLMNSKLAEYSKISESLYAISRMPH</sequence>
<comment type="caution">
    <text evidence="3">The sequence shown here is derived from an EMBL/GenBank/DDBJ whole genome shotgun (WGS) entry which is preliminary data.</text>
</comment>
<dbReference type="Proteomes" id="UP001140094">
    <property type="component" value="Unassembled WGS sequence"/>
</dbReference>
<protein>
    <submittedName>
        <fullName evidence="3">Uncharacterized protein</fullName>
    </submittedName>
</protein>
<dbReference type="EMBL" id="JANBUO010000321">
    <property type="protein sequence ID" value="KAJ2805136.1"/>
    <property type="molecule type" value="Genomic_DNA"/>
</dbReference>
<dbReference type="PANTHER" id="PTHR45615">
    <property type="entry name" value="MYOSIN HEAVY CHAIN, NON-MUSCLE"/>
    <property type="match status" value="1"/>
</dbReference>
<reference evidence="3" key="1">
    <citation type="submission" date="2022-07" db="EMBL/GenBank/DDBJ databases">
        <title>Phylogenomic reconstructions and comparative analyses of Kickxellomycotina fungi.</title>
        <authorList>
            <person name="Reynolds N.K."/>
            <person name="Stajich J.E."/>
            <person name="Barry K."/>
            <person name="Grigoriev I.V."/>
            <person name="Crous P."/>
            <person name="Smith M.E."/>
        </authorList>
    </citation>
    <scope>NUCLEOTIDE SEQUENCE</scope>
    <source>
        <strain evidence="3">NRRL 1565</strain>
    </source>
</reference>
<name>A0A9W8HY13_9FUNG</name>